<evidence type="ECO:0000313" key="3">
    <source>
        <dbReference type="EMBL" id="RDI53493.1"/>
    </source>
</evidence>
<keyword evidence="2" id="KW-1133">Transmembrane helix</keyword>
<evidence type="ECO:0000256" key="1">
    <source>
        <dbReference type="SAM" id="MobiDB-lite"/>
    </source>
</evidence>
<accession>A0A562PPK5</accession>
<keyword evidence="2" id="KW-0812">Transmembrane</keyword>
<reference evidence="4" key="3">
    <citation type="submission" date="2019-07" db="EMBL/GenBank/DDBJ databases">
        <authorList>
            <person name="Whitman W."/>
            <person name="Huntemann M."/>
            <person name="Clum A."/>
            <person name="Pillay M."/>
            <person name="Palaniappan K."/>
            <person name="Varghese N."/>
            <person name="Mikhailova N."/>
            <person name="Stamatis D."/>
            <person name="Reddy T."/>
            <person name="Daum C."/>
            <person name="Shapiro N."/>
            <person name="Ivanova N."/>
            <person name="Kyrpides N."/>
            <person name="Woyke T."/>
        </authorList>
    </citation>
    <scope>NUCLEOTIDE SEQUENCE</scope>
    <source>
        <strain evidence="4">CGMCC 1.5380</strain>
    </source>
</reference>
<keyword evidence="5" id="KW-1185">Reference proteome</keyword>
<comment type="caution">
    <text evidence="4">The sequence shown here is derived from an EMBL/GenBank/DDBJ whole genome shotgun (WGS) entry which is preliminary data.</text>
</comment>
<gene>
    <name evidence="3" type="ORF">DFR66_10956</name>
    <name evidence="4" type="ORF">IQ02_01917</name>
</gene>
<reference evidence="3 5" key="2">
    <citation type="submission" date="2018-07" db="EMBL/GenBank/DDBJ databases">
        <title>Genomic Encyclopedia of Type Strains, Phase IV (KMG-IV): sequencing the most valuable type-strain genomes for metagenomic binning, comparative biology and taxonomic classification.</title>
        <authorList>
            <person name="Goeker M."/>
        </authorList>
    </citation>
    <scope>NUCLEOTIDE SEQUENCE [LARGE SCALE GENOMIC DNA]</scope>
    <source>
        <strain evidence="3 5">DSM 19728</strain>
    </source>
</reference>
<evidence type="ECO:0000313" key="6">
    <source>
        <dbReference type="Proteomes" id="UP000321392"/>
    </source>
</evidence>
<sequence length="113" mass="12260">MSTGEGAEEMEEDFPVIGKAIIHEHEEMAEKLALVLYALAITSLFGLYSNLKNKPKANLVSYIATVVAIIAVFFSQQTGTTGGEVRHTEIRTNSASADSKTEKITPTNEAEKD</sequence>
<name>A0A562PPK5_9FLAO</name>
<keyword evidence="2" id="KW-0472">Membrane</keyword>
<evidence type="ECO:0000256" key="2">
    <source>
        <dbReference type="SAM" id="Phobius"/>
    </source>
</evidence>
<feature type="compositionally biased region" description="Basic and acidic residues" evidence="1">
    <location>
        <begin position="99"/>
        <end position="113"/>
    </location>
</feature>
<dbReference type="AlphaFoldDB" id="A0A562PPK5"/>
<proteinExistence type="predicted"/>
<dbReference type="RefSeq" id="WP_242008654.1">
    <property type="nucleotide sequence ID" value="NZ_QQBA01000009.1"/>
</dbReference>
<reference evidence="4 6" key="1">
    <citation type="journal article" date="2015" name="Stand. Genomic Sci.">
        <title>Genomic Encyclopedia of Bacterial and Archaeal Type Strains, Phase III: the genomes of soil and plant-associated and newly described type strains.</title>
        <authorList>
            <person name="Whitman W.B."/>
            <person name="Woyke T."/>
            <person name="Klenk H.P."/>
            <person name="Zhou Y."/>
            <person name="Lilburn T.G."/>
            <person name="Beck B.J."/>
            <person name="De Vos P."/>
            <person name="Vandamme P."/>
            <person name="Eisen J.A."/>
            <person name="Garrity G."/>
            <person name="Hugenholtz P."/>
            <person name="Kyrpides N.C."/>
        </authorList>
    </citation>
    <scope>NUCLEOTIDE SEQUENCE [LARGE SCALE GENOMIC DNA]</scope>
    <source>
        <strain evidence="4 6">CGMCC 1.5380</strain>
    </source>
</reference>
<feature type="region of interest" description="Disordered" evidence="1">
    <location>
        <begin position="79"/>
        <end position="113"/>
    </location>
</feature>
<dbReference type="Proteomes" id="UP000254518">
    <property type="component" value="Unassembled WGS sequence"/>
</dbReference>
<protein>
    <submittedName>
        <fullName evidence="4">Uncharacterized protein</fullName>
    </submittedName>
</protein>
<evidence type="ECO:0000313" key="4">
    <source>
        <dbReference type="EMBL" id="TWI46395.1"/>
    </source>
</evidence>
<feature type="transmembrane region" description="Helical" evidence="2">
    <location>
        <begin position="57"/>
        <end position="74"/>
    </location>
</feature>
<feature type="transmembrane region" description="Helical" evidence="2">
    <location>
        <begin position="32"/>
        <end position="51"/>
    </location>
</feature>
<dbReference type="EMBL" id="QQBA01000009">
    <property type="protein sequence ID" value="RDI53493.1"/>
    <property type="molecule type" value="Genomic_DNA"/>
</dbReference>
<organism evidence="4 6">
    <name type="scientific">Flavobacterium glaciei</name>
    <dbReference type="NCBI Taxonomy" id="386300"/>
    <lineage>
        <taxon>Bacteria</taxon>
        <taxon>Pseudomonadati</taxon>
        <taxon>Bacteroidota</taxon>
        <taxon>Flavobacteriia</taxon>
        <taxon>Flavobacteriales</taxon>
        <taxon>Flavobacteriaceae</taxon>
        <taxon>Flavobacterium</taxon>
    </lineage>
</organism>
<dbReference type="EMBL" id="VLKX01000009">
    <property type="protein sequence ID" value="TWI46395.1"/>
    <property type="molecule type" value="Genomic_DNA"/>
</dbReference>
<evidence type="ECO:0000313" key="5">
    <source>
        <dbReference type="Proteomes" id="UP000254518"/>
    </source>
</evidence>
<dbReference type="Proteomes" id="UP000321392">
    <property type="component" value="Unassembled WGS sequence"/>
</dbReference>